<evidence type="ECO:0000313" key="1">
    <source>
        <dbReference type="EMBL" id="KAL3886332.1"/>
    </source>
</evidence>
<feature type="non-terminal residue" evidence="1">
    <location>
        <position position="1"/>
    </location>
</feature>
<proteinExistence type="predicted"/>
<name>A0ABD3XJR6_SINWO</name>
<gene>
    <name evidence="1" type="ORF">ACJMK2_026332</name>
</gene>
<dbReference type="AlphaFoldDB" id="A0ABD3XJR6"/>
<comment type="caution">
    <text evidence="1">The sequence shown here is derived from an EMBL/GenBank/DDBJ whole genome shotgun (WGS) entry which is preliminary data.</text>
</comment>
<protein>
    <submittedName>
        <fullName evidence="1">Uncharacterized protein</fullName>
    </submittedName>
</protein>
<sequence>EIKGEFSEELANKSVIVPLPVFPYNEQQYGDVLHIVGDQLAREIFSGAKGLHQGAFDARERLRDLYPITFELWHTAMNYLTMAYQKLFSVDSFETGSMNGERIHIRRHDVNADNIPPDPMTDLWLQQTMYHFIELYVFSGHNIHTIAVHIKQWNILLKGPKKMLEGLGPMNKDKSLLARSKAAAAMDNIVDNFDSISDVKVRAGYHKERNSLKQFVHSGRFFSAHKNIQASADSVNRLEFESWINDHKVRLEFESGK</sequence>
<dbReference type="Proteomes" id="UP001634394">
    <property type="component" value="Unassembled WGS sequence"/>
</dbReference>
<reference evidence="1 2" key="1">
    <citation type="submission" date="2024-11" db="EMBL/GenBank/DDBJ databases">
        <title>Chromosome-level genome assembly of the freshwater bivalve Anodonta woodiana.</title>
        <authorList>
            <person name="Chen X."/>
        </authorList>
    </citation>
    <scope>NUCLEOTIDE SEQUENCE [LARGE SCALE GENOMIC DNA]</scope>
    <source>
        <strain evidence="1">MN2024</strain>
        <tissue evidence="1">Gills</tissue>
    </source>
</reference>
<evidence type="ECO:0000313" key="2">
    <source>
        <dbReference type="Proteomes" id="UP001634394"/>
    </source>
</evidence>
<accession>A0ABD3XJR6</accession>
<keyword evidence="2" id="KW-1185">Reference proteome</keyword>
<organism evidence="1 2">
    <name type="scientific">Sinanodonta woodiana</name>
    <name type="common">Chinese pond mussel</name>
    <name type="synonym">Anodonta woodiana</name>
    <dbReference type="NCBI Taxonomy" id="1069815"/>
    <lineage>
        <taxon>Eukaryota</taxon>
        <taxon>Metazoa</taxon>
        <taxon>Spiralia</taxon>
        <taxon>Lophotrochozoa</taxon>
        <taxon>Mollusca</taxon>
        <taxon>Bivalvia</taxon>
        <taxon>Autobranchia</taxon>
        <taxon>Heteroconchia</taxon>
        <taxon>Palaeoheterodonta</taxon>
        <taxon>Unionida</taxon>
        <taxon>Unionoidea</taxon>
        <taxon>Unionidae</taxon>
        <taxon>Unioninae</taxon>
        <taxon>Sinanodonta</taxon>
    </lineage>
</organism>
<dbReference type="EMBL" id="JBJQND010000002">
    <property type="protein sequence ID" value="KAL3886332.1"/>
    <property type="molecule type" value="Genomic_DNA"/>
</dbReference>